<feature type="compositionally biased region" description="Basic and acidic residues" evidence="1">
    <location>
        <begin position="19"/>
        <end position="32"/>
    </location>
</feature>
<dbReference type="AlphaFoldDB" id="A0AAV4TZ05"/>
<sequence length="94" mass="10590">MINLSDISNFLPQFQQGRQESKNSKEKKKIDQAKNIPPSSEKQNADDQSKVTNSERNTTNQPQAKSGKLTVPEEIKRKKNRQQTATLCCSAISK</sequence>
<gene>
    <name evidence="2" type="ORF">CEXT_161201</name>
</gene>
<accession>A0AAV4TZ05</accession>
<reference evidence="2 3" key="1">
    <citation type="submission" date="2021-06" db="EMBL/GenBank/DDBJ databases">
        <title>Caerostris extrusa draft genome.</title>
        <authorList>
            <person name="Kono N."/>
            <person name="Arakawa K."/>
        </authorList>
    </citation>
    <scope>NUCLEOTIDE SEQUENCE [LARGE SCALE GENOMIC DNA]</scope>
</reference>
<feature type="compositionally biased region" description="Polar residues" evidence="1">
    <location>
        <begin position="50"/>
        <end position="64"/>
    </location>
</feature>
<protein>
    <submittedName>
        <fullName evidence="2">Uncharacterized protein</fullName>
    </submittedName>
</protein>
<keyword evidence="3" id="KW-1185">Reference proteome</keyword>
<feature type="compositionally biased region" description="Polar residues" evidence="1">
    <location>
        <begin position="82"/>
        <end position="94"/>
    </location>
</feature>
<name>A0AAV4TZ05_CAEEX</name>
<comment type="caution">
    <text evidence="2">The sequence shown here is derived from an EMBL/GenBank/DDBJ whole genome shotgun (WGS) entry which is preliminary data.</text>
</comment>
<dbReference type="Proteomes" id="UP001054945">
    <property type="component" value="Unassembled WGS sequence"/>
</dbReference>
<evidence type="ECO:0000256" key="1">
    <source>
        <dbReference type="SAM" id="MobiDB-lite"/>
    </source>
</evidence>
<evidence type="ECO:0000313" key="3">
    <source>
        <dbReference type="Proteomes" id="UP001054945"/>
    </source>
</evidence>
<organism evidence="2 3">
    <name type="scientific">Caerostris extrusa</name>
    <name type="common">Bark spider</name>
    <name type="synonym">Caerostris bankana</name>
    <dbReference type="NCBI Taxonomy" id="172846"/>
    <lineage>
        <taxon>Eukaryota</taxon>
        <taxon>Metazoa</taxon>
        <taxon>Ecdysozoa</taxon>
        <taxon>Arthropoda</taxon>
        <taxon>Chelicerata</taxon>
        <taxon>Arachnida</taxon>
        <taxon>Araneae</taxon>
        <taxon>Araneomorphae</taxon>
        <taxon>Entelegynae</taxon>
        <taxon>Araneoidea</taxon>
        <taxon>Araneidae</taxon>
        <taxon>Caerostris</taxon>
    </lineage>
</organism>
<evidence type="ECO:0000313" key="2">
    <source>
        <dbReference type="EMBL" id="GIY50420.1"/>
    </source>
</evidence>
<proteinExistence type="predicted"/>
<dbReference type="EMBL" id="BPLR01011975">
    <property type="protein sequence ID" value="GIY50420.1"/>
    <property type="molecule type" value="Genomic_DNA"/>
</dbReference>
<feature type="region of interest" description="Disordered" evidence="1">
    <location>
        <begin position="1"/>
        <end position="94"/>
    </location>
</feature>
<feature type="compositionally biased region" description="Polar residues" evidence="1">
    <location>
        <begin position="1"/>
        <end position="18"/>
    </location>
</feature>